<organism evidence="1 2">
    <name type="scientific">Trifolium medium</name>
    <dbReference type="NCBI Taxonomy" id="97028"/>
    <lineage>
        <taxon>Eukaryota</taxon>
        <taxon>Viridiplantae</taxon>
        <taxon>Streptophyta</taxon>
        <taxon>Embryophyta</taxon>
        <taxon>Tracheophyta</taxon>
        <taxon>Spermatophyta</taxon>
        <taxon>Magnoliopsida</taxon>
        <taxon>eudicotyledons</taxon>
        <taxon>Gunneridae</taxon>
        <taxon>Pentapetalae</taxon>
        <taxon>rosids</taxon>
        <taxon>fabids</taxon>
        <taxon>Fabales</taxon>
        <taxon>Fabaceae</taxon>
        <taxon>Papilionoideae</taxon>
        <taxon>50 kb inversion clade</taxon>
        <taxon>NPAAA clade</taxon>
        <taxon>Hologalegina</taxon>
        <taxon>IRL clade</taxon>
        <taxon>Trifolieae</taxon>
        <taxon>Trifolium</taxon>
    </lineage>
</organism>
<reference evidence="1 2" key="1">
    <citation type="journal article" date="2018" name="Front. Plant Sci.">
        <title>Red Clover (Trifolium pratense) and Zigzag Clover (T. medium) - A Picture of Genomic Similarities and Differences.</title>
        <authorList>
            <person name="Dluhosova J."/>
            <person name="Istvanek J."/>
            <person name="Nedelnik J."/>
            <person name="Repkova J."/>
        </authorList>
    </citation>
    <scope>NUCLEOTIDE SEQUENCE [LARGE SCALE GENOMIC DNA]</scope>
    <source>
        <strain evidence="2">cv. 10/8</strain>
        <tissue evidence="1">Leaf</tissue>
    </source>
</reference>
<feature type="non-terminal residue" evidence="1">
    <location>
        <position position="1"/>
    </location>
</feature>
<evidence type="ECO:0000313" key="2">
    <source>
        <dbReference type="Proteomes" id="UP000265520"/>
    </source>
</evidence>
<dbReference type="EMBL" id="LXQA011287895">
    <property type="protein sequence ID" value="MCI91995.1"/>
    <property type="molecule type" value="Genomic_DNA"/>
</dbReference>
<dbReference type="Proteomes" id="UP000265520">
    <property type="component" value="Unassembled WGS sequence"/>
</dbReference>
<proteinExistence type="predicted"/>
<protein>
    <submittedName>
        <fullName evidence="1">Uncharacterized protein</fullName>
    </submittedName>
</protein>
<keyword evidence="2" id="KW-1185">Reference proteome</keyword>
<sequence>IVARGLVGQLGAAHGAADLARNAADLTGESYK</sequence>
<dbReference type="AlphaFoldDB" id="A0A392VZD1"/>
<accession>A0A392VZD1</accession>
<evidence type="ECO:0000313" key="1">
    <source>
        <dbReference type="EMBL" id="MCI91995.1"/>
    </source>
</evidence>
<name>A0A392VZD1_9FABA</name>
<comment type="caution">
    <text evidence="1">The sequence shown here is derived from an EMBL/GenBank/DDBJ whole genome shotgun (WGS) entry which is preliminary data.</text>
</comment>